<dbReference type="EMBL" id="KZ107838">
    <property type="protein sequence ID" value="OSS55153.1"/>
    <property type="molecule type" value="Genomic_DNA"/>
</dbReference>
<organism evidence="1 2">
    <name type="scientific">Epicoccum nigrum</name>
    <name type="common">Soil fungus</name>
    <name type="synonym">Epicoccum purpurascens</name>
    <dbReference type="NCBI Taxonomy" id="105696"/>
    <lineage>
        <taxon>Eukaryota</taxon>
        <taxon>Fungi</taxon>
        <taxon>Dikarya</taxon>
        <taxon>Ascomycota</taxon>
        <taxon>Pezizomycotina</taxon>
        <taxon>Dothideomycetes</taxon>
        <taxon>Pleosporomycetidae</taxon>
        <taxon>Pleosporales</taxon>
        <taxon>Pleosporineae</taxon>
        <taxon>Didymellaceae</taxon>
        <taxon>Epicoccum</taxon>
    </lineage>
</organism>
<gene>
    <name evidence="1" type="ORF">B5807_00469</name>
</gene>
<protein>
    <submittedName>
        <fullName evidence="1">Uncharacterized protein</fullName>
    </submittedName>
</protein>
<proteinExistence type="predicted"/>
<dbReference type="Proteomes" id="UP000193240">
    <property type="component" value="Unassembled WGS sequence"/>
</dbReference>
<sequence>MAYVSNDRFPESLTGSVRGWVPFAERYSADIGKPKPQVVRGVTSRSVPGPPAWEKEHIQLCDTLDDVTKHFYLVDPRYHTSVRCGDRPPHYLKIREAVNDTELVDLSIDIDAREISFNWRRTSASFFVEQHLVMIAERWQTPPVRVAGKKSKPKYRNDSSRRARCKRLQDWFVTNKHCGTLYDRLWVERSVMRNEGGARRNLRCENIRELTADDIVRGEEEIAPEQCAEDFVVLVTVAAISQGYEDDASKCVKRLLFDVGPLLFPGTSTQTSACCN</sequence>
<accession>A0A1Y2MG91</accession>
<keyword evidence="2" id="KW-1185">Reference proteome</keyword>
<dbReference type="InParanoid" id="A0A1Y2MG91"/>
<name>A0A1Y2MG91_EPING</name>
<dbReference type="AlphaFoldDB" id="A0A1Y2MG91"/>
<reference evidence="1 2" key="1">
    <citation type="journal article" date="2017" name="Genome Announc.">
        <title>Genome sequence of the saprophytic ascomycete Epicoccum nigrum ICMP 19927 strain isolated from New Zealand.</title>
        <authorList>
            <person name="Fokin M."/>
            <person name="Fleetwood D."/>
            <person name="Weir B.S."/>
            <person name="Villas-Boas S.G."/>
        </authorList>
    </citation>
    <scope>NUCLEOTIDE SEQUENCE [LARGE SCALE GENOMIC DNA]</scope>
    <source>
        <strain evidence="1 2">ICMP 19927</strain>
    </source>
</reference>
<evidence type="ECO:0000313" key="1">
    <source>
        <dbReference type="EMBL" id="OSS55153.1"/>
    </source>
</evidence>
<evidence type="ECO:0000313" key="2">
    <source>
        <dbReference type="Proteomes" id="UP000193240"/>
    </source>
</evidence>